<keyword evidence="1" id="KW-1133">Transmembrane helix</keyword>
<name>A0A2C9CZH1_9CAUD</name>
<protein>
    <submittedName>
        <fullName evidence="2">Uncharacterized protein</fullName>
    </submittedName>
</protein>
<evidence type="ECO:0000313" key="3">
    <source>
        <dbReference type="Proteomes" id="UP000241364"/>
    </source>
</evidence>
<keyword evidence="1" id="KW-0812">Transmembrane</keyword>
<evidence type="ECO:0000313" key="2">
    <source>
        <dbReference type="EMBL" id="SOK59257.1"/>
    </source>
</evidence>
<dbReference type="EMBL" id="LT960552">
    <property type="protein sequence ID" value="SOK59257.1"/>
    <property type="molecule type" value="Genomic_DNA"/>
</dbReference>
<sequence>MGLVMGVIVIYCILGSLGLFTLYMFVVTSAMGTERLKTSQYFMSSLSYCEEATTKINLLIDKYEAGLIKAKLKNNVIEFTEMEKNIPAGEIWIANKYFSYGQLHRYGANGNISWQCNKPSLKTFKRIIKLEKQLNVAHQEPVPKSAKSTDEPVILD</sequence>
<organism evidence="2 3">
    <name type="scientific">Yersinia phage fHe-Yen9-03</name>
    <dbReference type="NCBI Taxonomy" id="2052743"/>
    <lineage>
        <taxon>Viruses</taxon>
        <taxon>Duplodnaviria</taxon>
        <taxon>Heunggongvirae</taxon>
        <taxon>Uroviricota</taxon>
        <taxon>Caudoviricetes</taxon>
        <taxon>Eneladusvirus</taxon>
        <taxon>Eneladusvirus Yen904</taxon>
    </lineage>
</organism>
<feature type="transmembrane region" description="Helical" evidence="1">
    <location>
        <begin position="6"/>
        <end position="27"/>
    </location>
</feature>
<proteinExistence type="predicted"/>
<accession>A0A2C9CZH1</accession>
<gene>
    <name evidence="2" type="primary">g449</name>
</gene>
<dbReference type="Proteomes" id="UP000241364">
    <property type="component" value="Chromosome i"/>
</dbReference>
<evidence type="ECO:0000256" key="1">
    <source>
        <dbReference type="SAM" id="Phobius"/>
    </source>
</evidence>
<keyword evidence="1" id="KW-0472">Membrane</keyword>
<reference evidence="3" key="1">
    <citation type="submission" date="2017-10" db="EMBL/GenBank/DDBJ databases">
        <authorList>
            <person name="Skurnik M."/>
        </authorList>
    </citation>
    <scope>NUCLEOTIDE SEQUENCE [LARGE SCALE GENOMIC DNA]</scope>
    <source>
        <strain evidence="3">fHe-Yen9-03</strain>
    </source>
</reference>